<dbReference type="Proteomes" id="UP000267993">
    <property type="component" value="Chromosome"/>
</dbReference>
<reference evidence="13 14" key="1">
    <citation type="journal article" date="2015" name="Genome Announc.">
        <title>Complete Genome Sequence of Sulfolobus solfataricus Strain 98/2 and Evolved Derivatives.</title>
        <authorList>
            <person name="McCarthy S."/>
            <person name="Gradnigo J."/>
            <person name="Johnson T."/>
            <person name="Payne S."/>
            <person name="Lipzen A."/>
            <person name="Martin J."/>
            <person name="Schackwitz W."/>
            <person name="Moriyama E."/>
            <person name="Blum P."/>
        </authorList>
    </citation>
    <scope>NUCLEOTIDE SEQUENCE [LARGE SCALE GENOMIC DNA]</scope>
    <source>
        <strain evidence="13">98/2 SULC</strain>
        <strain evidence="1">SARC-B</strain>
        <strain evidence="2">SARC-C</strain>
        <strain evidence="3 15">SULA</strain>
        <strain evidence="14">SULB</strain>
    </source>
</reference>
<reference evidence="3" key="5">
    <citation type="submission" date="2018-10" db="EMBL/GenBank/DDBJ databases">
        <authorList>
            <person name="McCarthy S."/>
            <person name="Gradnigo J."/>
            <person name="Johnson T."/>
            <person name="Payne S."/>
            <person name="Lipzen A."/>
            <person name="Schackwitz W."/>
            <person name="Martin J."/>
            <person name="Moriyama E."/>
            <person name="Blum P."/>
        </authorList>
    </citation>
    <scope>NUCLEOTIDE SEQUENCE</scope>
    <source>
        <strain evidence="1">SARC-B</strain>
        <strain evidence="2">SARC-C</strain>
        <strain evidence="3">SULA</strain>
    </source>
</reference>
<dbReference type="AlphaFoldDB" id="A0A0E3MFZ1"/>
<evidence type="ECO:0000313" key="7">
    <source>
        <dbReference type="EMBL" id="AZF76079.1"/>
    </source>
</evidence>
<evidence type="ECO:0000313" key="24">
    <source>
        <dbReference type="Proteomes" id="UP000594632"/>
    </source>
</evidence>
<proteinExistence type="predicted"/>
<dbReference type="Proteomes" id="UP000278715">
    <property type="component" value="Chromosome"/>
</dbReference>
<evidence type="ECO:0000313" key="6">
    <source>
        <dbReference type="EMBL" id="AZF73455.1"/>
    </source>
</evidence>
<evidence type="ECO:0000313" key="18">
    <source>
        <dbReference type="Proteomes" id="UP000269431"/>
    </source>
</evidence>
<evidence type="ECO:0000313" key="10">
    <source>
        <dbReference type="EMBL" id="AZF83929.1"/>
    </source>
</evidence>
<dbReference type="KEGG" id="ssoa:SULA_1461"/>
<protein>
    <submittedName>
        <fullName evidence="3">Uncharacterized protein</fullName>
    </submittedName>
</protein>
<evidence type="ECO:0000313" key="9">
    <source>
        <dbReference type="EMBL" id="AZF81293.1"/>
    </source>
</evidence>
<evidence type="ECO:0000313" key="2">
    <source>
        <dbReference type="EMBL" id="AKA76439.1"/>
    </source>
</evidence>
<evidence type="ECO:0000313" key="3">
    <source>
        <dbReference type="EMBL" id="AKA79132.1"/>
    </source>
</evidence>
<evidence type="ECO:0000313" key="11">
    <source>
        <dbReference type="EMBL" id="QPG50736.1"/>
    </source>
</evidence>
<dbReference type="EMBL" id="CP011057">
    <property type="protein sequence ID" value="AKA79132.1"/>
    <property type="molecule type" value="Genomic_DNA"/>
</dbReference>
<dbReference type="Proteomes" id="UP000033106">
    <property type="component" value="Chromosome"/>
</dbReference>
<sequence length="134" mass="15574">MNESDMVISRVLFDFETIINDHTEYLNELENLVAFPNPDIGKATRLVRRMRRVRKELFQGLEVIIQNIDKTTDNQIKEEALGLVNYLVIVGLKDEKELLNNLNNYLKGKGVNIEIDKDLEQIEKIMNSVSHLNF</sequence>
<evidence type="ECO:0000313" key="8">
    <source>
        <dbReference type="EMBL" id="AZF78690.1"/>
    </source>
</evidence>
<dbReference type="EMBL" id="CP033241">
    <property type="protein sequence ID" value="AZF83929.1"/>
    <property type="molecule type" value="Genomic_DNA"/>
</dbReference>
<reference evidence="12" key="2">
    <citation type="submission" date="2016-04" db="EMBL/GenBank/DDBJ databases">
        <authorList>
            <person name="Evans L.H."/>
            <person name="Alamgir A."/>
            <person name="Owens N."/>
            <person name="Weber N.D."/>
            <person name="Virtaneva K."/>
            <person name="Barbian K."/>
            <person name="Babar A."/>
            <person name="Rosenke K."/>
        </authorList>
    </citation>
    <scope>NUCLEOTIDE SEQUENCE</scope>
    <source>
        <strain evidence="12">P1</strain>
    </source>
</reference>
<dbReference type="EMBL" id="CP033237">
    <property type="protein sequence ID" value="AZF73455.1"/>
    <property type="molecule type" value="Genomic_DNA"/>
</dbReference>
<dbReference type="EMBL" id="CP033236">
    <property type="protein sequence ID" value="AZF70835.1"/>
    <property type="molecule type" value="Genomic_DNA"/>
</dbReference>
<evidence type="ECO:0000313" key="21">
    <source>
        <dbReference type="Proteomes" id="UP000275843"/>
    </source>
</evidence>
<dbReference type="EMBL" id="CP011055">
    <property type="protein sequence ID" value="AKA73742.1"/>
    <property type="molecule type" value="Genomic_DNA"/>
</dbReference>
<reference evidence="17 18" key="4">
    <citation type="journal article" date="2018" name="Proc. Natl. Acad. Sci. U.S.A.">
        <title>Nonmutational mechanism of inheritance in the Archaeon Sulfolobus solfataricus.</title>
        <authorList>
            <person name="Payne S."/>
            <person name="McCarthy S."/>
            <person name="Johnson T."/>
            <person name="North E."/>
            <person name="Blum P."/>
        </authorList>
    </citation>
    <scope>NUCLEOTIDE SEQUENCE [LARGE SCALE GENOMIC DNA]</scope>
    <source>
        <strain evidence="5 17">SARC-H</strain>
        <strain evidence="6 21">SARC-I</strain>
        <strain evidence="8 22">SARC-N</strain>
        <strain evidence="9 23">SARC-O</strain>
        <strain evidence="10 18">SUL120</strain>
        <strain evidence="4 19">SULG</strain>
        <strain evidence="7 20">SULM</strain>
    </source>
</reference>
<dbReference type="GeneID" id="44129420"/>
<dbReference type="EMBL" id="CP033240">
    <property type="protein sequence ID" value="AZF81293.1"/>
    <property type="molecule type" value="Genomic_DNA"/>
</dbReference>
<dbReference type="Proteomes" id="UP000033057">
    <property type="component" value="Chromosome"/>
</dbReference>
<dbReference type="Proteomes" id="UP000269431">
    <property type="component" value="Chromosome"/>
</dbReference>
<dbReference type="OMA" id="ERCHRIV"/>
<dbReference type="Proteomes" id="UP000282269">
    <property type="component" value="Chromosome"/>
</dbReference>
<evidence type="ECO:0000313" key="19">
    <source>
        <dbReference type="Proteomes" id="UP000273194"/>
    </source>
</evidence>
<evidence type="ECO:0000313" key="1">
    <source>
        <dbReference type="EMBL" id="AKA73742.1"/>
    </source>
</evidence>
<dbReference type="PATRIC" id="fig|2287.6.peg.1506"/>
<dbReference type="EMBL" id="CP033238">
    <property type="protein sequence ID" value="AZF76079.1"/>
    <property type="molecule type" value="Genomic_DNA"/>
</dbReference>
<dbReference type="EMBL" id="CP033239">
    <property type="protein sequence ID" value="AZF78690.1"/>
    <property type="molecule type" value="Genomic_DNA"/>
</dbReference>
<evidence type="ECO:0000313" key="4">
    <source>
        <dbReference type="EMBL" id="AZF68215.1"/>
    </source>
</evidence>
<dbReference type="RefSeq" id="WP_009988730.1">
    <property type="nucleotide sequence ID" value="NZ_CP011055.2"/>
</dbReference>
<organism evidence="3 15">
    <name type="scientific">Saccharolobus solfataricus</name>
    <name type="common">Sulfolobus solfataricus</name>
    <dbReference type="NCBI Taxonomy" id="2287"/>
    <lineage>
        <taxon>Archaea</taxon>
        <taxon>Thermoproteota</taxon>
        <taxon>Thermoprotei</taxon>
        <taxon>Sulfolobales</taxon>
        <taxon>Sulfolobaceae</taxon>
        <taxon>Saccharolobus</taxon>
    </lineage>
</organism>
<accession>A0A0E3MFZ1</accession>
<name>A0A0E3MFZ1_SACSO</name>
<reference evidence="11 24" key="6">
    <citation type="journal article" date="2020" name="Nat. Commun.">
        <title>The structures of two archaeal type IV pili illuminate evolutionary relationships.</title>
        <authorList>
            <person name="Wang F."/>
            <person name="Baquero D.P."/>
            <person name="Su Z."/>
            <person name="Beltran L.C."/>
            <person name="Prangishvili D."/>
            <person name="Krupovic M."/>
            <person name="Egelman E.H."/>
        </authorList>
    </citation>
    <scope>NUCLEOTIDE SEQUENCE [LARGE SCALE GENOMIC DNA]</scope>
    <source>
        <strain evidence="11 24">POZ149</strain>
    </source>
</reference>
<dbReference type="EMBL" id="LT549890">
    <property type="protein sequence ID" value="SAI83978.1"/>
    <property type="molecule type" value="Genomic_DNA"/>
</dbReference>
<dbReference type="Proteomes" id="UP000275843">
    <property type="component" value="Chromosome"/>
</dbReference>
<evidence type="ECO:0000313" key="22">
    <source>
        <dbReference type="Proteomes" id="UP000278715"/>
    </source>
</evidence>
<evidence type="ECO:0000313" key="20">
    <source>
        <dbReference type="Proteomes" id="UP000273443"/>
    </source>
</evidence>
<evidence type="ECO:0000313" key="12">
    <source>
        <dbReference type="EMBL" id="SAI83978.1"/>
    </source>
</evidence>
<evidence type="ECO:0000313" key="14">
    <source>
        <dbReference type="Proteomes" id="UP000033085"/>
    </source>
</evidence>
<dbReference type="KEGG" id="ssol:SULB_1462"/>
<dbReference type="Proteomes" id="UP000273443">
    <property type="component" value="Chromosome"/>
</dbReference>
<dbReference type="KEGG" id="ssof:SULC_1460"/>
<dbReference type="Proteomes" id="UP000033085">
    <property type="component" value="Chromosome"/>
</dbReference>
<evidence type="ECO:0000313" key="16">
    <source>
        <dbReference type="Proteomes" id="UP000076770"/>
    </source>
</evidence>
<evidence type="ECO:0000313" key="13">
    <source>
        <dbReference type="Proteomes" id="UP000033057"/>
    </source>
</evidence>
<gene>
    <name evidence="11" type="ORF">HFC64_13740</name>
    <name evidence="12" type="ORF">SSOP1_0423</name>
    <name evidence="3" type="ORF">SULA_1461</name>
    <name evidence="1" type="ORF">SULB_1462</name>
    <name evidence="2" type="ORF">SULC_1460</name>
    <name evidence="4" type="ORF">SULG_07275</name>
    <name evidence="5" type="ORF">SULH_07275</name>
    <name evidence="6" type="ORF">SULI_07275</name>
    <name evidence="7" type="ORF">SULM_07275</name>
    <name evidence="8" type="ORF">SULN_07275</name>
    <name evidence="9" type="ORF">SULO_07285</name>
    <name evidence="10" type="ORF">SULZ_07515</name>
</gene>
<evidence type="ECO:0000313" key="17">
    <source>
        <dbReference type="Proteomes" id="UP000267993"/>
    </source>
</evidence>
<evidence type="ECO:0000313" key="15">
    <source>
        <dbReference type="Proteomes" id="UP000033106"/>
    </source>
</evidence>
<dbReference type="EMBL" id="CP011056">
    <property type="protein sequence ID" value="AKA76439.1"/>
    <property type="molecule type" value="Genomic_DNA"/>
</dbReference>
<dbReference type="EMBL" id="CP033235">
    <property type="protein sequence ID" value="AZF68215.1"/>
    <property type="molecule type" value="Genomic_DNA"/>
</dbReference>
<dbReference type="EMBL" id="CP050869">
    <property type="protein sequence ID" value="QPG50736.1"/>
    <property type="molecule type" value="Genomic_DNA"/>
</dbReference>
<reference evidence="16" key="3">
    <citation type="submission" date="2016-04" db="EMBL/GenBank/DDBJ databases">
        <authorList>
            <person name="Shah S.A."/>
            <person name="Garrett R.A."/>
        </authorList>
    </citation>
    <scope>NUCLEOTIDE SEQUENCE [LARGE SCALE GENOMIC DNA]</scope>
    <source>
        <strain evidence="16">ATCC 35091 / DSM 1616 / JCM 8930 / NBRC 15331 / P1</strain>
    </source>
</reference>
<dbReference type="GeneID" id="1455576"/>
<evidence type="ECO:0000313" key="23">
    <source>
        <dbReference type="Proteomes" id="UP000282269"/>
    </source>
</evidence>
<dbReference type="Proteomes" id="UP000076770">
    <property type="component" value="Chromosome i"/>
</dbReference>
<dbReference type="Proteomes" id="UP000273194">
    <property type="component" value="Chromosome"/>
</dbReference>
<dbReference type="OrthoDB" id="42720at2157"/>
<evidence type="ECO:0000313" key="5">
    <source>
        <dbReference type="EMBL" id="AZF70835.1"/>
    </source>
</evidence>
<dbReference type="Proteomes" id="UP000594632">
    <property type="component" value="Chromosome"/>
</dbReference>